<sequence>MNNIKLKNHPVLHDLTDLLQNIDANTLVKEHLSLCNYKVCGYWDEQDKYYEEITLPPTIDAELTSSSIGVTHNKRFLQLQFILTALKNGVEGNSSPNNKLHIGELGLIYDENLEFIDENWQLYVDSPFLDIKLVLQE</sequence>
<reference evidence="2" key="1">
    <citation type="journal article" date="2015" name="Genome Announc.">
        <title>Draft Genome Sequence of Tolypothrix boutellei Strain VB521301.</title>
        <authorList>
            <person name="Chandrababunaidu M.M."/>
            <person name="Singh D."/>
            <person name="Sen D."/>
            <person name="Bhan S."/>
            <person name="Das S."/>
            <person name="Gupta A."/>
            <person name="Adhikary S.P."/>
            <person name="Tripathy S."/>
        </authorList>
    </citation>
    <scope>NUCLEOTIDE SEQUENCE</scope>
    <source>
        <strain evidence="2">VB521301</strain>
    </source>
</reference>
<comment type="caution">
    <text evidence="2">The sequence shown here is derived from an EMBL/GenBank/DDBJ whole genome shotgun (WGS) entry which is preliminary data.</text>
</comment>
<reference evidence="1" key="2">
    <citation type="submission" date="2019-11" db="EMBL/GenBank/DDBJ databases">
        <title>Improved Assembly of Tolypothrix boutellei genome.</title>
        <authorList>
            <person name="Sarangi A.N."/>
            <person name="Mukherjee M."/>
            <person name="Ghosh S."/>
            <person name="Singh D."/>
            <person name="Das A."/>
            <person name="Kant S."/>
            <person name="Prusty A."/>
            <person name="Tripathy S."/>
        </authorList>
    </citation>
    <scope>NUCLEOTIDE SEQUENCE</scope>
    <source>
        <strain evidence="1">VB521301</strain>
    </source>
</reference>
<organism evidence="2">
    <name type="scientific">Tolypothrix bouteillei VB521301</name>
    <dbReference type="NCBI Taxonomy" id="1479485"/>
    <lineage>
        <taxon>Bacteria</taxon>
        <taxon>Bacillati</taxon>
        <taxon>Cyanobacteriota</taxon>
        <taxon>Cyanophyceae</taxon>
        <taxon>Nostocales</taxon>
        <taxon>Tolypothrichaceae</taxon>
        <taxon>Tolypothrix</taxon>
    </lineage>
</organism>
<dbReference type="AlphaFoldDB" id="A0A0C1RIW8"/>
<evidence type="ECO:0000313" key="2">
    <source>
        <dbReference type="EMBL" id="KIE11940.1"/>
    </source>
</evidence>
<name>A0A0C1RIW8_9CYAN</name>
<dbReference type="OrthoDB" id="485451at2"/>
<keyword evidence="3" id="KW-1185">Reference proteome</keyword>
<dbReference type="Proteomes" id="UP000029738">
    <property type="component" value="Unassembled WGS sequence"/>
</dbReference>
<protein>
    <submittedName>
        <fullName evidence="2">Uncharacterized protein</fullName>
    </submittedName>
</protein>
<gene>
    <name evidence="2" type="ORF">DA73_0209850</name>
    <name evidence="1" type="ORF">DA73_0400000435</name>
</gene>
<dbReference type="RefSeq" id="WP_038077606.1">
    <property type="nucleotide sequence ID" value="NZ_JHEG04000001.1"/>
</dbReference>
<evidence type="ECO:0000313" key="3">
    <source>
        <dbReference type="Proteomes" id="UP000029738"/>
    </source>
</evidence>
<evidence type="ECO:0000313" key="1">
    <source>
        <dbReference type="EMBL" id="KAF3884133.1"/>
    </source>
</evidence>
<proteinExistence type="predicted"/>
<dbReference type="EMBL" id="JHEG02000037">
    <property type="protein sequence ID" value="KIE11940.1"/>
    <property type="molecule type" value="Genomic_DNA"/>
</dbReference>
<accession>A0A0C1RIW8</accession>
<dbReference type="EMBL" id="JHEG04000001">
    <property type="protein sequence ID" value="KAF3884133.1"/>
    <property type="molecule type" value="Genomic_DNA"/>
</dbReference>